<accession>A0A510IDE6</accession>
<evidence type="ECO:0008006" key="4">
    <source>
        <dbReference type="Google" id="ProtNLM"/>
    </source>
</evidence>
<evidence type="ECO:0000256" key="1">
    <source>
        <dbReference type="SAM" id="Coils"/>
    </source>
</evidence>
<dbReference type="EMBL" id="AP019799">
    <property type="protein sequence ID" value="BBL91729.1"/>
    <property type="molecule type" value="Genomic_DNA"/>
</dbReference>
<feature type="coiled-coil region" evidence="1">
    <location>
        <begin position="17"/>
        <end position="48"/>
    </location>
</feature>
<proteinExistence type="predicted"/>
<dbReference type="AlphaFoldDB" id="A0A510IDE6"/>
<dbReference type="PROSITE" id="PS51257">
    <property type="entry name" value="PROKAR_LIPOPROTEIN"/>
    <property type="match status" value="1"/>
</dbReference>
<dbReference type="Proteomes" id="UP000315115">
    <property type="component" value="Chromosome 2"/>
</dbReference>
<evidence type="ECO:0000313" key="3">
    <source>
        <dbReference type="Proteomes" id="UP000315115"/>
    </source>
</evidence>
<evidence type="ECO:0000313" key="2">
    <source>
        <dbReference type="EMBL" id="BBL91729.1"/>
    </source>
</evidence>
<reference evidence="3" key="1">
    <citation type="submission" date="2019-07" db="EMBL/GenBank/DDBJ databases">
        <title>Complete Genome Sequences of Vibrion rotiferianus strain AM7.</title>
        <authorList>
            <person name="Miyazaki K."/>
            <person name="Wiseschart A."/>
            <person name="Pootanakit K."/>
            <person name="Ishimori K."/>
            <person name="Kitahara K."/>
        </authorList>
    </citation>
    <scope>NUCLEOTIDE SEQUENCE [LARGE SCALE GENOMIC DNA]</scope>
    <source>
        <strain evidence="3">AM7</strain>
    </source>
</reference>
<dbReference type="RefSeq" id="WP_143693978.1">
    <property type="nucleotide sequence ID" value="NZ_AP019799.1"/>
</dbReference>
<organism evidence="2 3">
    <name type="scientific">Vibrio rotiferianus</name>
    <dbReference type="NCBI Taxonomy" id="190895"/>
    <lineage>
        <taxon>Bacteria</taxon>
        <taxon>Pseudomonadati</taxon>
        <taxon>Pseudomonadota</taxon>
        <taxon>Gammaproteobacteria</taxon>
        <taxon>Vibrionales</taxon>
        <taxon>Vibrionaceae</taxon>
        <taxon>Vibrio</taxon>
    </lineage>
</organism>
<name>A0A510IDE6_9VIBR</name>
<protein>
    <recommendedName>
        <fullName evidence="4">Lipoprotein</fullName>
    </recommendedName>
</protein>
<keyword evidence="1" id="KW-0175">Coiled coil</keyword>
<gene>
    <name evidence="2" type="ORF">VroAM7_43820</name>
</gene>
<sequence length="140" mass="14873">MKKVISTMTLAMALVGCDDASKAIDQAQEAANKAIDTVQEQMDSVEEAFNLDQFGDAAESAEELAASVEEAMNVDFSDPEALIEAKEHIANAYACLVEASSESTVDKVMGKVMSSIGSEETKSLIEEGIEKAQAAKECVM</sequence>